<protein>
    <recommendedName>
        <fullName evidence="4">Peroxidase</fullName>
    </recommendedName>
</protein>
<feature type="region of interest" description="Disordered" evidence="1">
    <location>
        <begin position="455"/>
        <end position="486"/>
    </location>
</feature>
<dbReference type="Gene3D" id="2.40.180.10">
    <property type="entry name" value="Catalase core domain"/>
    <property type="match status" value="1"/>
</dbReference>
<keyword evidence="3" id="KW-1185">Reference proteome</keyword>
<gene>
    <name evidence="2" type="ORF">TPA0910_76560</name>
</gene>
<evidence type="ECO:0008006" key="4">
    <source>
        <dbReference type="Google" id="ProtNLM"/>
    </source>
</evidence>
<name>A0ABQ3UCE1_STRHY</name>
<feature type="compositionally biased region" description="Pro residues" evidence="1">
    <location>
        <begin position="462"/>
        <end position="472"/>
    </location>
</feature>
<sequence>MTDTRQQSVRNEATCGGVTGHEVTGGARGGTTVHQATGGASVHQATSGASVHQATGGAYEGFEAYMGGSPEAERRRFEKLARELLRVHGPVPGGPDGSNAPWLPRAAPAKAALGVENARLRFRDDLPPELCVGYARPGADYPAVVRLSTASGAERHDASPYLRRMAVRVQAAPEEIHDLLATSFPVSHAADAREFVAFAKATAGAGGTVEKAFGLFVRLPLAVGWATADRMRRNVRIATRHTVGSLARETFWSRGAILWGPAGPVRYQLRPAPGGTPAPPPDRGDPDYLHRELAMRLSIGDIAFELCVQRYLDDRRTPVEDGSVEWRECDAPVVPVAVLTVPRQDLDSARARSAARRVERLGFNTWHTTEEFRPLGNLNRARKAAYEAAAAHRPGPRPHTAAPRRAALLCAPVRAAFGLVDRVDRWVPWHRLPAPLGLLNPAALGRTLGRLGLTGADVSEGPPLPAPAPASTPAPAGERSGTVAAR</sequence>
<proteinExistence type="predicted"/>
<evidence type="ECO:0000313" key="3">
    <source>
        <dbReference type="Proteomes" id="UP001054854"/>
    </source>
</evidence>
<evidence type="ECO:0000256" key="1">
    <source>
        <dbReference type="SAM" id="MobiDB-lite"/>
    </source>
</evidence>
<dbReference type="InterPro" id="IPR020835">
    <property type="entry name" value="Catalase_sf"/>
</dbReference>
<accession>A0ABQ3UCE1</accession>
<feature type="compositionally biased region" description="Polar residues" evidence="1">
    <location>
        <begin position="1"/>
        <end position="11"/>
    </location>
</feature>
<dbReference type="SUPFAM" id="SSF56634">
    <property type="entry name" value="Heme-dependent catalase-like"/>
    <property type="match status" value="1"/>
</dbReference>
<comment type="caution">
    <text evidence="2">The sequence shown here is derived from an EMBL/GenBank/DDBJ whole genome shotgun (WGS) entry which is preliminary data.</text>
</comment>
<organism evidence="2 3">
    <name type="scientific">Streptomyces hygroscopicus</name>
    <dbReference type="NCBI Taxonomy" id="1912"/>
    <lineage>
        <taxon>Bacteria</taxon>
        <taxon>Bacillati</taxon>
        <taxon>Actinomycetota</taxon>
        <taxon>Actinomycetes</taxon>
        <taxon>Kitasatosporales</taxon>
        <taxon>Streptomycetaceae</taxon>
        <taxon>Streptomyces</taxon>
        <taxon>Streptomyces violaceusniger group</taxon>
    </lineage>
</organism>
<dbReference type="Proteomes" id="UP001054854">
    <property type="component" value="Unassembled WGS sequence"/>
</dbReference>
<dbReference type="RefSeq" id="WP_308283449.1">
    <property type="nucleotide sequence ID" value="NZ_BNEK01000005.1"/>
</dbReference>
<dbReference type="EMBL" id="BNEK01000005">
    <property type="protein sequence ID" value="GHJ33223.1"/>
    <property type="molecule type" value="Genomic_DNA"/>
</dbReference>
<evidence type="ECO:0000313" key="2">
    <source>
        <dbReference type="EMBL" id="GHJ33223.1"/>
    </source>
</evidence>
<feature type="region of interest" description="Disordered" evidence="1">
    <location>
        <begin position="1"/>
        <end position="28"/>
    </location>
</feature>
<reference evidence="2" key="1">
    <citation type="submission" date="2024-05" db="EMBL/GenBank/DDBJ databases">
        <title>Whole genome shotgun sequence of Streptomyces hygroscopicus NBRC 113678.</title>
        <authorList>
            <person name="Komaki H."/>
            <person name="Tamura T."/>
        </authorList>
    </citation>
    <scope>NUCLEOTIDE SEQUENCE</scope>
    <source>
        <strain evidence="2">N11-34</strain>
    </source>
</reference>